<comment type="similarity">
    <text evidence="2">Belongs to the DoxX family.</text>
</comment>
<evidence type="ECO:0000256" key="6">
    <source>
        <dbReference type="ARBA" id="ARBA00023136"/>
    </source>
</evidence>
<dbReference type="AlphaFoldDB" id="A0A243WEY1"/>
<evidence type="ECO:0000256" key="3">
    <source>
        <dbReference type="ARBA" id="ARBA00022475"/>
    </source>
</evidence>
<dbReference type="InterPro" id="IPR032808">
    <property type="entry name" value="DoxX"/>
</dbReference>
<keyword evidence="6 7" id="KW-0472">Membrane</keyword>
<proteinExistence type="inferred from homology"/>
<keyword evidence="4 7" id="KW-0812">Transmembrane</keyword>
<dbReference type="EMBL" id="MTSE01000004">
    <property type="protein sequence ID" value="OUJ74294.1"/>
    <property type="molecule type" value="Genomic_DNA"/>
</dbReference>
<dbReference type="GO" id="GO:0005886">
    <property type="term" value="C:plasma membrane"/>
    <property type="evidence" value="ECO:0007669"/>
    <property type="project" value="UniProtKB-SubCell"/>
</dbReference>
<keyword evidence="9" id="KW-1185">Reference proteome</keyword>
<dbReference type="Pfam" id="PF07681">
    <property type="entry name" value="DoxX"/>
    <property type="match status" value="1"/>
</dbReference>
<dbReference type="PANTHER" id="PTHR33452">
    <property type="entry name" value="OXIDOREDUCTASE CATD-RELATED"/>
    <property type="match status" value="1"/>
</dbReference>
<evidence type="ECO:0000313" key="9">
    <source>
        <dbReference type="Proteomes" id="UP000194873"/>
    </source>
</evidence>
<accession>A0A243WEY1</accession>
<gene>
    <name evidence="8" type="ORF">BXP70_11285</name>
</gene>
<protein>
    <submittedName>
        <fullName evidence="8">DoxX family protein</fullName>
    </submittedName>
</protein>
<feature type="transmembrane region" description="Helical" evidence="7">
    <location>
        <begin position="79"/>
        <end position="100"/>
    </location>
</feature>
<comment type="subcellular location">
    <subcellularLocation>
        <location evidence="1">Cell membrane</location>
        <topology evidence="1">Multi-pass membrane protein</topology>
    </subcellularLocation>
</comment>
<keyword evidence="5 7" id="KW-1133">Transmembrane helix</keyword>
<evidence type="ECO:0000313" key="8">
    <source>
        <dbReference type="EMBL" id="OUJ74294.1"/>
    </source>
</evidence>
<organism evidence="8 9">
    <name type="scientific">Hymenobacter crusticola</name>
    <dbReference type="NCBI Taxonomy" id="1770526"/>
    <lineage>
        <taxon>Bacteria</taxon>
        <taxon>Pseudomonadati</taxon>
        <taxon>Bacteroidota</taxon>
        <taxon>Cytophagia</taxon>
        <taxon>Cytophagales</taxon>
        <taxon>Hymenobacteraceae</taxon>
        <taxon>Hymenobacter</taxon>
    </lineage>
</organism>
<evidence type="ECO:0000256" key="4">
    <source>
        <dbReference type="ARBA" id="ARBA00022692"/>
    </source>
</evidence>
<dbReference type="InterPro" id="IPR051907">
    <property type="entry name" value="DoxX-like_oxidoreductase"/>
</dbReference>
<reference evidence="8 9" key="1">
    <citation type="submission" date="2017-01" db="EMBL/GenBank/DDBJ databases">
        <title>A new Hymenobacter.</title>
        <authorList>
            <person name="Liang Y."/>
            <person name="Feng F."/>
        </authorList>
    </citation>
    <scope>NUCLEOTIDE SEQUENCE [LARGE SCALE GENOMIC DNA]</scope>
    <source>
        <strain evidence="8">MIMBbqt21</strain>
    </source>
</reference>
<name>A0A243WEY1_9BACT</name>
<dbReference type="RefSeq" id="WP_086594150.1">
    <property type="nucleotide sequence ID" value="NZ_MTSE01000004.1"/>
</dbReference>
<keyword evidence="3" id="KW-1003">Cell membrane</keyword>
<evidence type="ECO:0000256" key="2">
    <source>
        <dbReference type="ARBA" id="ARBA00006679"/>
    </source>
</evidence>
<comment type="caution">
    <text evidence="8">The sequence shown here is derived from an EMBL/GenBank/DDBJ whole genome shotgun (WGS) entry which is preliminary data.</text>
</comment>
<evidence type="ECO:0000256" key="7">
    <source>
        <dbReference type="SAM" id="Phobius"/>
    </source>
</evidence>
<dbReference type="PANTHER" id="PTHR33452:SF1">
    <property type="entry name" value="INNER MEMBRANE PROTEIN YPHA-RELATED"/>
    <property type="match status" value="1"/>
</dbReference>
<evidence type="ECO:0000256" key="5">
    <source>
        <dbReference type="ARBA" id="ARBA00022989"/>
    </source>
</evidence>
<evidence type="ECO:0000256" key="1">
    <source>
        <dbReference type="ARBA" id="ARBA00004651"/>
    </source>
</evidence>
<dbReference type="Proteomes" id="UP000194873">
    <property type="component" value="Unassembled WGS sequence"/>
</dbReference>
<feature type="transmembrane region" description="Helical" evidence="7">
    <location>
        <begin position="44"/>
        <end position="67"/>
    </location>
</feature>
<feature type="transmembrane region" description="Helical" evidence="7">
    <location>
        <begin position="12"/>
        <end position="32"/>
    </location>
</feature>
<sequence>MALFENRYRTHDLGLLLLRIGIGIMFSIHGYPKLIGGPEKWAEIGGVMGMFGISASPVAWGFLAAAAEAIGGQLLAFGLFFRLACVLLLGTMIVATAMHLLKGDDFNTYSHALESAFLFLGLLFAGPGKYSVDQLLFPAEPEWEE</sequence>
<dbReference type="OrthoDB" id="9813193at2"/>